<keyword evidence="1" id="KW-1133">Transmembrane helix</keyword>
<evidence type="ECO:0000313" key="2">
    <source>
        <dbReference type="EMBL" id="RIB29825.1"/>
    </source>
</evidence>
<proteinExistence type="predicted"/>
<organism evidence="2 3">
    <name type="scientific">Gigaspora rosea</name>
    <dbReference type="NCBI Taxonomy" id="44941"/>
    <lineage>
        <taxon>Eukaryota</taxon>
        <taxon>Fungi</taxon>
        <taxon>Fungi incertae sedis</taxon>
        <taxon>Mucoromycota</taxon>
        <taxon>Glomeromycotina</taxon>
        <taxon>Glomeromycetes</taxon>
        <taxon>Diversisporales</taxon>
        <taxon>Gigasporaceae</taxon>
        <taxon>Gigaspora</taxon>
    </lineage>
</organism>
<name>A0A397W529_9GLOM</name>
<dbReference type="AlphaFoldDB" id="A0A397W529"/>
<keyword evidence="1" id="KW-0812">Transmembrane</keyword>
<dbReference type="Proteomes" id="UP000266673">
    <property type="component" value="Unassembled WGS sequence"/>
</dbReference>
<reference evidence="2 3" key="1">
    <citation type="submission" date="2018-06" db="EMBL/GenBank/DDBJ databases">
        <title>Comparative genomics reveals the genomic features of Rhizophagus irregularis, R. cerebriforme, R. diaphanum and Gigaspora rosea, and their symbiotic lifestyle signature.</title>
        <authorList>
            <person name="Morin E."/>
            <person name="San Clemente H."/>
            <person name="Chen E.C.H."/>
            <person name="De La Providencia I."/>
            <person name="Hainaut M."/>
            <person name="Kuo A."/>
            <person name="Kohler A."/>
            <person name="Murat C."/>
            <person name="Tang N."/>
            <person name="Roy S."/>
            <person name="Loubradou J."/>
            <person name="Henrissat B."/>
            <person name="Grigoriev I.V."/>
            <person name="Corradi N."/>
            <person name="Roux C."/>
            <person name="Martin F.M."/>
        </authorList>
    </citation>
    <scope>NUCLEOTIDE SEQUENCE [LARGE SCALE GENOMIC DNA]</scope>
    <source>
        <strain evidence="2 3">DAOM 194757</strain>
    </source>
</reference>
<evidence type="ECO:0000256" key="1">
    <source>
        <dbReference type="SAM" id="Phobius"/>
    </source>
</evidence>
<protein>
    <submittedName>
        <fullName evidence="2">Uncharacterized protein</fullName>
    </submittedName>
</protein>
<comment type="caution">
    <text evidence="2">The sequence shown here is derived from an EMBL/GenBank/DDBJ whole genome shotgun (WGS) entry which is preliminary data.</text>
</comment>
<keyword evidence="1" id="KW-0472">Membrane</keyword>
<gene>
    <name evidence="2" type="ORF">C2G38_2055683</name>
</gene>
<keyword evidence="3" id="KW-1185">Reference proteome</keyword>
<accession>A0A397W529</accession>
<sequence length="74" mass="8473">MPISKNFMTNSKCSESGHSFFLNGFVTQALILYQFFFSKKKRSYDSKINKIFSSVIFNPLSLAFVTDLSIAIFE</sequence>
<feature type="transmembrane region" description="Helical" evidence="1">
    <location>
        <begin position="51"/>
        <end position="73"/>
    </location>
</feature>
<feature type="transmembrane region" description="Helical" evidence="1">
    <location>
        <begin position="20"/>
        <end position="39"/>
    </location>
</feature>
<dbReference type="EMBL" id="QKWP01000028">
    <property type="protein sequence ID" value="RIB29825.1"/>
    <property type="molecule type" value="Genomic_DNA"/>
</dbReference>
<evidence type="ECO:0000313" key="3">
    <source>
        <dbReference type="Proteomes" id="UP000266673"/>
    </source>
</evidence>